<comment type="caution">
    <text evidence="1">The sequence shown here is derived from an EMBL/GenBank/DDBJ whole genome shotgun (WGS) entry which is preliminary data.</text>
</comment>
<organism evidence="1">
    <name type="scientific">bioreactor metagenome</name>
    <dbReference type="NCBI Taxonomy" id="1076179"/>
    <lineage>
        <taxon>unclassified sequences</taxon>
        <taxon>metagenomes</taxon>
        <taxon>ecological metagenomes</taxon>
    </lineage>
</organism>
<sequence>MAVARSEIGAYLLVHDLDVTLALFEGGGALQGATRFRGIRAMLGADRSAEISAVLAMRKQASVSSADMKPEAAMPFAMPAPTAAQRPPATQTKLEAAAERIGETFSQRLLRLIDERGFSDPEVYRRANLDRRLFSKIRGNSGYQPSKNTVLAFAVALRLNLDQAADLLRTAGYALSPASRFDRIVEYFIQNGTYDIFEINEALFAFGESLLGA</sequence>
<protein>
    <submittedName>
        <fullName evidence="1">Uncharacterized protein</fullName>
    </submittedName>
</protein>
<reference evidence="1" key="1">
    <citation type="submission" date="2019-08" db="EMBL/GenBank/DDBJ databases">
        <authorList>
            <person name="Kucharzyk K."/>
            <person name="Murdoch R.W."/>
            <person name="Higgins S."/>
            <person name="Loffler F."/>
        </authorList>
    </citation>
    <scope>NUCLEOTIDE SEQUENCE</scope>
</reference>
<accession>A0A645DAK4</accession>
<proteinExistence type="predicted"/>
<name>A0A645DAK4_9ZZZZ</name>
<gene>
    <name evidence="1" type="ORF">SDC9_133354</name>
</gene>
<evidence type="ECO:0000313" key="1">
    <source>
        <dbReference type="EMBL" id="MPM86265.1"/>
    </source>
</evidence>
<dbReference type="EMBL" id="VSSQ01034357">
    <property type="protein sequence ID" value="MPM86265.1"/>
    <property type="molecule type" value="Genomic_DNA"/>
</dbReference>
<dbReference type="AlphaFoldDB" id="A0A645DAK4"/>